<evidence type="ECO:0000313" key="6">
    <source>
        <dbReference type="Proteomes" id="UP000683360"/>
    </source>
</evidence>
<evidence type="ECO:0000256" key="2">
    <source>
        <dbReference type="ARBA" id="ARBA00022737"/>
    </source>
</evidence>
<dbReference type="Gene3D" id="2.170.15.10">
    <property type="entry name" value="Proaerolysin, chain A, domain 3"/>
    <property type="match status" value="1"/>
</dbReference>
<dbReference type="AlphaFoldDB" id="A0A8S3RYD8"/>
<proteinExistence type="inferred from homology"/>
<dbReference type="SMART" id="SM00247">
    <property type="entry name" value="XTALbg"/>
    <property type="match status" value="1"/>
</dbReference>
<dbReference type="SUPFAM" id="SSF49695">
    <property type="entry name" value="gamma-Crystallin-like"/>
    <property type="match status" value="1"/>
</dbReference>
<keyword evidence="6" id="KW-1185">Reference proteome</keyword>
<evidence type="ECO:0000256" key="1">
    <source>
        <dbReference type="ARBA" id="ARBA00009646"/>
    </source>
</evidence>
<reference evidence="5" key="1">
    <citation type="submission" date="2021-03" db="EMBL/GenBank/DDBJ databases">
        <authorList>
            <person name="Bekaert M."/>
        </authorList>
    </citation>
    <scope>NUCLEOTIDE SEQUENCE</scope>
</reference>
<comment type="caution">
    <text evidence="5">The sequence shown here is derived from an EMBL/GenBank/DDBJ whole genome shotgun (WGS) entry which is preliminary data.</text>
</comment>
<dbReference type="OrthoDB" id="6071120at2759"/>
<dbReference type="Proteomes" id="UP000683360">
    <property type="component" value="Unassembled WGS sequence"/>
</dbReference>
<dbReference type="Pfam" id="PF00030">
    <property type="entry name" value="Crystall"/>
    <property type="match status" value="1"/>
</dbReference>
<organism evidence="5 6">
    <name type="scientific">Mytilus edulis</name>
    <name type="common">Blue mussel</name>
    <dbReference type="NCBI Taxonomy" id="6550"/>
    <lineage>
        <taxon>Eukaryota</taxon>
        <taxon>Metazoa</taxon>
        <taxon>Spiralia</taxon>
        <taxon>Lophotrochozoa</taxon>
        <taxon>Mollusca</taxon>
        <taxon>Bivalvia</taxon>
        <taxon>Autobranchia</taxon>
        <taxon>Pteriomorphia</taxon>
        <taxon>Mytilida</taxon>
        <taxon>Mytiloidea</taxon>
        <taxon>Mytilidae</taxon>
        <taxon>Mytilinae</taxon>
        <taxon>Mytilus</taxon>
    </lineage>
</organism>
<keyword evidence="2" id="KW-0677">Repeat</keyword>
<sequence>MIKSFVEGCSNESETHVFYSPMSRSPLNTFDDTTKTSKLKCKSGDFVKAQINPVKLVRRALVLANIRENVTVVRILAYPIDPIPSALFHDDGTMWKCCKSDIIHLLEEERRRSEAIKMEPKVTLYIDIAYTGRFKVFTKSCPDLLEAGFDNVTSSVKCEKGDFTGEPECTVFQHYFTGRSLYFRDDIQDLKWYKYEKEISSIEVKSGAWVGYTQRDYDGTQSLFLKGRYKFSDKPYDQGGFKNDSIRSFCQVMVKPTGKMKLLHLDYDLDKYQILKTPSSVFRRTQINNTSVEQSLSKTDEVIIQRVDTYEFRWDKAAKVAAKITANVGIPLGGSTEFSLSAEMSVSMGSTAGTKTSKTEKWIAEYPSKIPRILCMFNMIYFVMPTYFYMLLRVTATSKLTQGNFNMPFTAILYYGDDTEHTITEKGVFYGCQYFDFHTEFNKTKLPKPT</sequence>
<protein>
    <submittedName>
        <fullName evidence="5">CRYB</fullName>
    </submittedName>
</protein>
<keyword evidence="3" id="KW-0812">Transmembrane</keyword>
<dbReference type="SUPFAM" id="SSF56973">
    <property type="entry name" value="Aerolisin/ETX pore-forming domain"/>
    <property type="match status" value="1"/>
</dbReference>
<dbReference type="InterPro" id="IPR011024">
    <property type="entry name" value="G_crystallin-like"/>
</dbReference>
<comment type="similarity">
    <text evidence="1">Belongs to the beta/gamma-crystallin family.</text>
</comment>
<feature type="domain" description="Beta/gamma crystallin 'Greek key'" evidence="4">
    <location>
        <begin position="168"/>
        <end position="252"/>
    </location>
</feature>
<name>A0A8S3RYD8_MYTED</name>
<keyword evidence="3" id="KW-0472">Membrane</keyword>
<accession>A0A8S3RYD8</accession>
<dbReference type="EMBL" id="CAJPWZ010001257">
    <property type="protein sequence ID" value="CAG2211246.1"/>
    <property type="molecule type" value="Genomic_DNA"/>
</dbReference>
<evidence type="ECO:0000259" key="4">
    <source>
        <dbReference type="SMART" id="SM00247"/>
    </source>
</evidence>
<evidence type="ECO:0000313" key="5">
    <source>
        <dbReference type="EMBL" id="CAG2211246.1"/>
    </source>
</evidence>
<evidence type="ECO:0000256" key="3">
    <source>
        <dbReference type="SAM" id="Phobius"/>
    </source>
</evidence>
<gene>
    <name evidence="5" type="ORF">MEDL_25290</name>
</gene>
<feature type="transmembrane region" description="Helical" evidence="3">
    <location>
        <begin position="370"/>
        <end position="392"/>
    </location>
</feature>
<dbReference type="InterPro" id="IPR001064">
    <property type="entry name" value="Beta/gamma_crystallin"/>
</dbReference>
<keyword evidence="3" id="KW-1133">Transmembrane helix</keyword>
<dbReference type="Gene3D" id="2.60.20.10">
    <property type="entry name" value="Crystallins"/>
    <property type="match status" value="1"/>
</dbReference>